<dbReference type="RefSeq" id="WP_039643010.1">
    <property type="nucleotide sequence ID" value="NZ_JXBL01000001.1"/>
</dbReference>
<gene>
    <name evidence="2" type="ORF">SE37_01205</name>
</gene>
<evidence type="ECO:0000313" key="3">
    <source>
        <dbReference type="Proteomes" id="UP000031433"/>
    </source>
</evidence>
<evidence type="ECO:0008006" key="4">
    <source>
        <dbReference type="Google" id="ProtNLM"/>
    </source>
</evidence>
<keyword evidence="3" id="KW-1185">Reference proteome</keyword>
<dbReference type="PROSITE" id="PS51257">
    <property type="entry name" value="PROKAR_LIPOPROTEIN"/>
    <property type="match status" value="1"/>
</dbReference>
<sequence length="127" mass="13434">MRKNMLMAVTMLVLALGALTLTGCNEQIFNVNDVASDPTAYTGTITIAGVMGGTSQEDRTVFGIMDLKELACTTPGCNKIFIPIRANGTVPALGDEVRVTGSFRTEPGGLIFVAEKMKVVKNHKIGG</sequence>
<dbReference type="EMBL" id="JXBL01000001">
    <property type="protein sequence ID" value="KIE41344.1"/>
    <property type="molecule type" value="Genomic_DNA"/>
</dbReference>
<proteinExistence type="predicted"/>
<evidence type="ECO:0000313" key="2">
    <source>
        <dbReference type="EMBL" id="KIE41344.1"/>
    </source>
</evidence>
<keyword evidence="1" id="KW-0732">Signal</keyword>
<evidence type="ECO:0000256" key="1">
    <source>
        <dbReference type="SAM" id="SignalP"/>
    </source>
</evidence>
<accession>A0A0C1TKJ7</accession>
<dbReference type="AlphaFoldDB" id="A0A0C1TKJ7"/>
<dbReference type="Proteomes" id="UP000031433">
    <property type="component" value="Unassembled WGS sequence"/>
</dbReference>
<reference evidence="2 3" key="1">
    <citation type="submission" date="2015-01" db="EMBL/GenBank/DDBJ databases">
        <title>Genome sequence of the anaerobic bacterium Geobacter soli GSS01, a dissimilatory Fe(III) reducer from soil.</title>
        <authorList>
            <person name="Yang G."/>
            <person name="Zhou S."/>
        </authorList>
    </citation>
    <scope>NUCLEOTIDE SEQUENCE [LARGE SCALE GENOMIC DNA]</scope>
    <source>
        <strain evidence="2 3">GSS01</strain>
    </source>
</reference>
<comment type="caution">
    <text evidence="2">The sequence shown here is derived from an EMBL/GenBank/DDBJ whole genome shotgun (WGS) entry which is preliminary data.</text>
</comment>
<organism evidence="2 3">
    <name type="scientific">Geobacter soli</name>
    <dbReference type="NCBI Taxonomy" id="1510391"/>
    <lineage>
        <taxon>Bacteria</taxon>
        <taxon>Pseudomonadati</taxon>
        <taxon>Thermodesulfobacteriota</taxon>
        <taxon>Desulfuromonadia</taxon>
        <taxon>Geobacterales</taxon>
        <taxon>Geobacteraceae</taxon>
        <taxon>Geobacter</taxon>
    </lineage>
</organism>
<name>A0A0C1TKJ7_9BACT</name>
<protein>
    <recommendedName>
        <fullName evidence="4">Lipoprotein</fullName>
    </recommendedName>
</protein>
<feature type="signal peptide" evidence="1">
    <location>
        <begin position="1"/>
        <end position="23"/>
    </location>
</feature>
<feature type="chain" id="PRO_5002138741" description="Lipoprotein" evidence="1">
    <location>
        <begin position="24"/>
        <end position="127"/>
    </location>
</feature>